<dbReference type="Proteomes" id="UP000093943">
    <property type="component" value="Unassembled WGS sequence"/>
</dbReference>
<keyword evidence="1" id="KW-0472">Membrane</keyword>
<reference evidence="3" key="1">
    <citation type="submission" date="2016-06" db="EMBL/GenBank/DDBJ databases">
        <authorList>
            <person name="Sutton G."/>
            <person name="Brinkac L."/>
            <person name="Sanka R."/>
            <person name="Adams M."/>
            <person name="Lau E."/>
            <person name="Sam S."/>
            <person name="Sreng N."/>
            <person name="Him V."/>
            <person name="Kerleguer A."/>
            <person name="Cheng S."/>
        </authorList>
    </citation>
    <scope>NUCLEOTIDE SEQUENCE [LARGE SCALE GENOMIC DNA]</scope>
    <source>
        <strain evidence="3">E1876</strain>
    </source>
</reference>
<evidence type="ECO:0000313" key="3">
    <source>
        <dbReference type="Proteomes" id="UP000093943"/>
    </source>
</evidence>
<dbReference type="OrthoDB" id="3267263at2"/>
<organism evidence="2 3">
    <name type="scientific">Mycolicibacter sinensis (strain JDM601)</name>
    <name type="common">Mycobacterium sinense</name>
    <dbReference type="NCBI Taxonomy" id="875328"/>
    <lineage>
        <taxon>Bacteria</taxon>
        <taxon>Bacillati</taxon>
        <taxon>Actinomycetota</taxon>
        <taxon>Actinomycetes</taxon>
        <taxon>Mycobacteriales</taxon>
        <taxon>Mycobacteriaceae</taxon>
        <taxon>Mycolicibacter</taxon>
    </lineage>
</organism>
<evidence type="ECO:0000256" key="1">
    <source>
        <dbReference type="SAM" id="Phobius"/>
    </source>
</evidence>
<dbReference type="AlphaFoldDB" id="A0A1A2P1A3"/>
<proteinExistence type="predicted"/>
<protein>
    <recommendedName>
        <fullName evidence="4">DoxX family protein</fullName>
    </recommendedName>
</protein>
<dbReference type="RefSeq" id="WP_064920208.1">
    <property type="nucleotide sequence ID" value="NZ_LZJK01000022.1"/>
</dbReference>
<dbReference type="EMBL" id="LZKG01000002">
    <property type="protein sequence ID" value="OBI34597.1"/>
    <property type="molecule type" value="Genomic_DNA"/>
</dbReference>
<evidence type="ECO:0008006" key="4">
    <source>
        <dbReference type="Google" id="ProtNLM"/>
    </source>
</evidence>
<evidence type="ECO:0000313" key="2">
    <source>
        <dbReference type="EMBL" id="OBI34597.1"/>
    </source>
</evidence>
<comment type="caution">
    <text evidence="2">The sequence shown here is derived from an EMBL/GenBank/DDBJ whole genome shotgun (WGS) entry which is preliminary data.</text>
</comment>
<sequence>MKILMRLRHLPVRLATGAFILDAGINHTEPDEQTAQQVHGMASGTYPFLSSFDPMAFTRLLGYAEAALGAALLIPVVPSMLAGAGLVGFSGGLLGMYLRTPGLRRRQSLRPTPDGIPLAKDSWMLAIGAGLILDELLSRTRRPAAVAPL</sequence>
<keyword evidence="1" id="KW-1133">Transmembrane helix</keyword>
<accession>A0A1A2P1A3</accession>
<name>A0A1A2P1A3_MYCSD</name>
<keyword evidence="1" id="KW-0812">Transmembrane</keyword>
<gene>
    <name evidence="2" type="ORF">A5710_01245</name>
</gene>
<feature type="transmembrane region" description="Helical" evidence="1">
    <location>
        <begin position="80"/>
        <end position="98"/>
    </location>
</feature>